<sequence length="625" mass="69539">MPTETLSIGFFLAAIILYSAKAKKNKYVFFLVLFLLGIYILLNLIRVASNYFTGAGINDSVLYTVTSSLTGAGLGKYILPFAGFLLASLLVFALMSWLLLLRKSGGGRNAYSLLALLLAAGAVIATPASREIAGLVKSQMANGDTDFHVYYKTPNKLLSGNSPNLIYIYAESLERTYFDQDNFAGLTTALNSQKDNSIDFSNTAQLPGTGYTIAGMVASQCGIPLFAPFDGNASSSLSTFYPRDICLGDILRASGYDNYFYQGADLAFAGKGLFLKSHGFDHIYGFQELKGLVKDPDYRNEWGWYDDTLLDLVYDKFIDLSRNKQRFALFALTVDTHHPDGYISQSCVNRSYQYDNAENSSLSAVACSQEHIARLIKRIRESGYFKNTVIVVSSDHLAMNNTAYDILNQHDRKDLFFIIRGDRDERQVSNVKRSTLDNGATVLDVMGGDNYIGLGRSSLSGTSLSTYFLNIDDKITAWIPDVIRQWDFPTRIKKYKIDVNDKTIGFSGVKFKIPLILKIDHNNIEPMFDVYLSAPLKQQLAKLNAKDKFLWIDDCNKMADVWDASLSQVSNYCVAVGNLSTRPQIVRIDSDVYRGKVSFKKLPAGDEAQFQQTVGRLNLTDPPTN</sequence>
<dbReference type="AlphaFoldDB" id="A0A845SGM9"/>
<protein>
    <submittedName>
        <fullName evidence="8">Phosphatidylglycerol--membrane-oligosaccharide glycerophosphotransferase</fullName>
        <ecNumber evidence="8">2.7.8.20</ecNumber>
    </submittedName>
</protein>
<dbReference type="Proteomes" id="UP000461443">
    <property type="component" value="Unassembled WGS sequence"/>
</dbReference>
<dbReference type="Pfam" id="PF00884">
    <property type="entry name" value="Sulfatase"/>
    <property type="match status" value="1"/>
</dbReference>
<dbReference type="RefSeq" id="WP_162364525.1">
    <property type="nucleotide sequence ID" value="NZ_WUBS01000002.1"/>
</dbReference>
<feature type="transmembrane region" description="Helical" evidence="6">
    <location>
        <begin position="27"/>
        <end position="45"/>
    </location>
</feature>
<evidence type="ECO:0000313" key="9">
    <source>
        <dbReference type="Proteomes" id="UP000461443"/>
    </source>
</evidence>
<keyword evidence="4 6" id="KW-1133">Transmembrane helix</keyword>
<dbReference type="GO" id="GO:0005886">
    <property type="term" value="C:plasma membrane"/>
    <property type="evidence" value="ECO:0007669"/>
    <property type="project" value="UniProtKB-SubCell"/>
</dbReference>
<organism evidence="8 9">
    <name type="scientific">Acerihabitans arboris</name>
    <dbReference type="NCBI Taxonomy" id="2691583"/>
    <lineage>
        <taxon>Bacteria</taxon>
        <taxon>Pseudomonadati</taxon>
        <taxon>Pseudomonadota</taxon>
        <taxon>Gammaproteobacteria</taxon>
        <taxon>Enterobacterales</taxon>
        <taxon>Pectobacteriaceae</taxon>
        <taxon>Acerihabitans</taxon>
    </lineage>
</organism>
<feature type="transmembrane region" description="Helical" evidence="6">
    <location>
        <begin position="77"/>
        <end position="99"/>
    </location>
</feature>
<keyword evidence="2" id="KW-1003">Cell membrane</keyword>
<reference evidence="8 9" key="1">
    <citation type="submission" date="2019-12" db="EMBL/GenBank/DDBJ databases">
        <authorList>
            <person name="Lee S.D."/>
        </authorList>
    </citation>
    <scope>NUCLEOTIDE SEQUENCE [LARGE SCALE GENOMIC DNA]</scope>
    <source>
        <strain evidence="8 9">SAP-6</strain>
    </source>
</reference>
<keyword evidence="9" id="KW-1185">Reference proteome</keyword>
<evidence type="ECO:0000256" key="1">
    <source>
        <dbReference type="ARBA" id="ARBA00004651"/>
    </source>
</evidence>
<dbReference type="InterPro" id="IPR050448">
    <property type="entry name" value="OpgB/LTA_synthase_biosynth"/>
</dbReference>
<comment type="subcellular location">
    <subcellularLocation>
        <location evidence="1">Cell membrane</location>
        <topology evidence="1">Multi-pass membrane protein</topology>
    </subcellularLocation>
</comment>
<dbReference type="EMBL" id="WUBS01000002">
    <property type="protein sequence ID" value="NDL61848.1"/>
    <property type="molecule type" value="Genomic_DNA"/>
</dbReference>
<reference evidence="8 9" key="2">
    <citation type="submission" date="2020-02" db="EMBL/GenBank/DDBJ databases">
        <title>The new genus of Enterobacteriales.</title>
        <authorList>
            <person name="Kim I.S."/>
        </authorList>
    </citation>
    <scope>NUCLEOTIDE SEQUENCE [LARGE SCALE GENOMIC DNA]</scope>
    <source>
        <strain evidence="8 9">SAP-6</strain>
    </source>
</reference>
<evidence type="ECO:0000256" key="2">
    <source>
        <dbReference type="ARBA" id="ARBA00022475"/>
    </source>
</evidence>
<feature type="domain" description="Sulfatase N-terminal" evidence="7">
    <location>
        <begin position="163"/>
        <end position="447"/>
    </location>
</feature>
<feature type="transmembrane region" description="Helical" evidence="6">
    <location>
        <begin position="111"/>
        <end position="129"/>
    </location>
</feature>
<dbReference type="PANTHER" id="PTHR47371">
    <property type="entry name" value="LIPOTEICHOIC ACID SYNTHASE"/>
    <property type="match status" value="1"/>
</dbReference>
<accession>A0A845SGM9</accession>
<dbReference type="InterPro" id="IPR000917">
    <property type="entry name" value="Sulfatase_N"/>
</dbReference>
<keyword evidence="8" id="KW-0808">Transferase</keyword>
<dbReference type="EC" id="2.7.8.20" evidence="8"/>
<dbReference type="SUPFAM" id="SSF53649">
    <property type="entry name" value="Alkaline phosphatase-like"/>
    <property type="match status" value="1"/>
</dbReference>
<evidence type="ECO:0000256" key="6">
    <source>
        <dbReference type="SAM" id="Phobius"/>
    </source>
</evidence>
<keyword evidence="5 6" id="KW-0472">Membrane</keyword>
<dbReference type="Gene3D" id="3.40.720.10">
    <property type="entry name" value="Alkaline Phosphatase, subunit A"/>
    <property type="match status" value="1"/>
</dbReference>
<evidence type="ECO:0000256" key="3">
    <source>
        <dbReference type="ARBA" id="ARBA00022692"/>
    </source>
</evidence>
<dbReference type="PANTHER" id="PTHR47371:SF3">
    <property type="entry name" value="PHOSPHOGLYCEROL TRANSFERASE I"/>
    <property type="match status" value="1"/>
</dbReference>
<dbReference type="CDD" id="cd16015">
    <property type="entry name" value="LTA_synthase"/>
    <property type="match status" value="1"/>
</dbReference>
<dbReference type="GO" id="GO:0008960">
    <property type="term" value="F:phosphatidylglycerol-membrane-oligosaccharide glycerophosphotransferase activity"/>
    <property type="evidence" value="ECO:0007669"/>
    <property type="project" value="UniProtKB-EC"/>
</dbReference>
<evidence type="ECO:0000259" key="7">
    <source>
        <dbReference type="Pfam" id="PF00884"/>
    </source>
</evidence>
<evidence type="ECO:0000256" key="5">
    <source>
        <dbReference type="ARBA" id="ARBA00023136"/>
    </source>
</evidence>
<dbReference type="NCBIfam" id="NF003000">
    <property type="entry name" value="PRK03776.1"/>
    <property type="match status" value="1"/>
</dbReference>
<evidence type="ECO:0000313" key="8">
    <source>
        <dbReference type="EMBL" id="NDL61848.1"/>
    </source>
</evidence>
<dbReference type="InterPro" id="IPR017850">
    <property type="entry name" value="Alkaline_phosphatase_core_sf"/>
</dbReference>
<evidence type="ECO:0000256" key="4">
    <source>
        <dbReference type="ARBA" id="ARBA00022989"/>
    </source>
</evidence>
<feature type="transmembrane region" description="Helical" evidence="6">
    <location>
        <begin position="6"/>
        <end position="22"/>
    </location>
</feature>
<proteinExistence type="predicted"/>
<gene>
    <name evidence="8" type="primary">opgB</name>
    <name evidence="8" type="ORF">GRH90_03605</name>
</gene>
<comment type="caution">
    <text evidence="8">The sequence shown here is derived from an EMBL/GenBank/DDBJ whole genome shotgun (WGS) entry which is preliminary data.</text>
</comment>
<name>A0A845SGM9_9GAMM</name>
<keyword evidence="3 6" id="KW-0812">Transmembrane</keyword>